<dbReference type="Proteomes" id="UP000026960">
    <property type="component" value="Chromosome 8"/>
</dbReference>
<dbReference type="PaxDb" id="65489-OBART08G06710.1"/>
<feature type="region of interest" description="Disordered" evidence="1">
    <location>
        <begin position="33"/>
        <end position="63"/>
    </location>
</feature>
<evidence type="ECO:0000256" key="1">
    <source>
        <dbReference type="SAM" id="MobiDB-lite"/>
    </source>
</evidence>
<dbReference type="EnsemblPlants" id="OBART08G06710.1">
    <property type="protein sequence ID" value="OBART08G06710.1"/>
    <property type="gene ID" value="OBART08G06710"/>
</dbReference>
<reference evidence="3" key="2">
    <citation type="submission" date="2015-03" db="UniProtKB">
        <authorList>
            <consortium name="EnsemblPlants"/>
        </authorList>
    </citation>
    <scope>IDENTIFICATION</scope>
</reference>
<feature type="compositionally biased region" description="Acidic residues" evidence="1">
    <location>
        <begin position="34"/>
        <end position="52"/>
    </location>
</feature>
<dbReference type="Pfam" id="PF24964">
    <property type="entry name" value="DUF7769"/>
    <property type="match status" value="1"/>
</dbReference>
<feature type="domain" description="DUF7769" evidence="2">
    <location>
        <begin position="80"/>
        <end position="124"/>
    </location>
</feature>
<keyword evidence="4" id="KW-1185">Reference proteome</keyword>
<name>A0A0D3GXN1_9ORYZ</name>
<protein>
    <recommendedName>
        <fullName evidence="2">DUF7769 domain-containing protein</fullName>
    </recommendedName>
</protein>
<proteinExistence type="predicted"/>
<reference evidence="3" key="1">
    <citation type="journal article" date="2009" name="Rice">
        <title>De Novo Next Generation Sequencing of Plant Genomes.</title>
        <authorList>
            <person name="Rounsley S."/>
            <person name="Marri P.R."/>
            <person name="Yu Y."/>
            <person name="He R."/>
            <person name="Sisneros N."/>
            <person name="Goicoechea J.L."/>
            <person name="Lee S.J."/>
            <person name="Angelova A."/>
            <person name="Kudrna D."/>
            <person name="Luo M."/>
            <person name="Affourtit J."/>
            <person name="Desany B."/>
            <person name="Knight J."/>
            <person name="Niazi F."/>
            <person name="Egholm M."/>
            <person name="Wing R.A."/>
        </authorList>
    </citation>
    <scope>NUCLEOTIDE SEQUENCE [LARGE SCALE GENOMIC DNA]</scope>
    <source>
        <strain evidence="3">cv. IRGC 105608</strain>
    </source>
</reference>
<dbReference type="InterPro" id="IPR056671">
    <property type="entry name" value="DUF7769"/>
</dbReference>
<organism evidence="3">
    <name type="scientific">Oryza barthii</name>
    <dbReference type="NCBI Taxonomy" id="65489"/>
    <lineage>
        <taxon>Eukaryota</taxon>
        <taxon>Viridiplantae</taxon>
        <taxon>Streptophyta</taxon>
        <taxon>Embryophyta</taxon>
        <taxon>Tracheophyta</taxon>
        <taxon>Spermatophyta</taxon>
        <taxon>Magnoliopsida</taxon>
        <taxon>Liliopsida</taxon>
        <taxon>Poales</taxon>
        <taxon>Poaceae</taxon>
        <taxon>BOP clade</taxon>
        <taxon>Oryzoideae</taxon>
        <taxon>Oryzeae</taxon>
        <taxon>Oryzinae</taxon>
        <taxon>Oryza</taxon>
    </lineage>
</organism>
<dbReference type="Gramene" id="OBART08G06710.1">
    <property type="protein sequence ID" value="OBART08G06710.1"/>
    <property type="gene ID" value="OBART08G06710"/>
</dbReference>
<evidence type="ECO:0000313" key="4">
    <source>
        <dbReference type="Proteomes" id="UP000026960"/>
    </source>
</evidence>
<dbReference type="PANTHER" id="PTHR33889">
    <property type="entry name" value="OS04G0681850 PROTEIN"/>
    <property type="match status" value="1"/>
</dbReference>
<dbReference type="AlphaFoldDB" id="A0A0D3GXN1"/>
<sequence length="211" mass="23769">MAGFDLNQPINWDEIDDLEGVIPYLNYDFVWDPGNEDGEGSGEERSDGDDDAGGGAEAVDAAETTGINIRKRRHYPPDMKRSIYALCLERSTNGIMKEGVTKSVANDMRVGKLWRVVQRVWRDGQISCGIGSFESKKNCGHKELPFNANGIEDVPLRQRHTIKDLANALQMSLIGKQFFMVPHYNFHWRLYAKTVSKNIRRGGGYRTASEN</sequence>
<dbReference type="PANTHER" id="PTHR33889:SF5">
    <property type="entry name" value="OS07G0251050 PROTEIN"/>
    <property type="match status" value="1"/>
</dbReference>
<evidence type="ECO:0000313" key="3">
    <source>
        <dbReference type="EnsemblPlants" id="OBART08G06710.1"/>
    </source>
</evidence>
<evidence type="ECO:0000259" key="2">
    <source>
        <dbReference type="Pfam" id="PF24964"/>
    </source>
</evidence>
<accession>A0A0D3GXN1</accession>
<dbReference type="HOGENOM" id="CLU_116940_0_0_1"/>